<keyword evidence="3" id="KW-1133">Transmembrane helix</keyword>
<keyword evidence="3" id="KW-0812">Transmembrane</keyword>
<feature type="transmembrane region" description="Helical" evidence="3">
    <location>
        <begin position="387"/>
        <end position="410"/>
    </location>
</feature>
<evidence type="ECO:0000313" key="5">
    <source>
        <dbReference type="EMBL" id="SMX53431.1"/>
    </source>
</evidence>
<comment type="similarity">
    <text evidence="2">Belongs to the AB hydrolase superfamily. FUS2 hydrolase family.</text>
</comment>
<dbReference type="InterPro" id="IPR029058">
    <property type="entry name" value="AB_hydrolase_fold"/>
</dbReference>
<keyword evidence="1" id="KW-0378">Hydrolase</keyword>
<dbReference type="Gene3D" id="3.40.50.1820">
    <property type="entry name" value="alpha/beta hydrolase"/>
    <property type="match status" value="1"/>
</dbReference>
<dbReference type="EMBL" id="LT859958">
    <property type="protein sequence ID" value="SMX53431.1"/>
    <property type="molecule type" value="Genomic_DNA"/>
</dbReference>
<dbReference type="AlphaFoldDB" id="A0A1Y6K1C0"/>
<dbReference type="PANTHER" id="PTHR22946:SF9">
    <property type="entry name" value="POLYKETIDE TRANSFERASE AF380"/>
    <property type="match status" value="1"/>
</dbReference>
<sequence>MSKLSKPVRLLFIGLLLILIGSIVANLLQTDFRRVRVKDFYIGTEKQQTVHALAFIPKHCTAEKPCPAVVTSHGWLNSGEVQDAASIELSRRGVVVLAMDAYSHGMSSNLTSDSGGTWGAMSTTGMGMISLVEYLTSGILDYVDTSRIGVMGHSMGGGNSFTTIMHYGRLYNAAIEEAMHPDSDGGEEITEAEQAYADSFNKIWAALPTGAAPRMITEASNPYKDIYANLGVLYGYYEEGGFGSSTGNAVLIGESKEALDLVNFPFGELRDAPIKYVEEGVFYGNKADRTLRVLYQPKTTHPLIHFMPNATRDIIEFFTYVFDLNTQLGPGNQTFLIKELFNFLSMIGLFMIMVPLAQILMSCPLFAELKGEEGPKIPALTPKSRKLWNIGILLTGAISFGAALLSWLIYDKIFVVATKPKAIFNAPTANNVFTWTAIMAIWCMFWFWINFKKDKAAGIRTDEMIGWKITSKEFWKTLLLAIFVIGGVYIVVWFCKWLFNTDFRIWTPAIKTFAPDKLIPFFPYLIAFFLFYLSNALIVNGAMRVEGMSEKKNLFICAVSNIIGAGLVGILQYGKLFFIDHNVLWGPQEFCSWIDPLVIIFAIPVLFLAPYMLRAFYKITGKNWLGPMVFSTMAVMILVMHNCINGLFF</sequence>
<reference evidence="6" key="1">
    <citation type="submission" date="2017-05" db="EMBL/GenBank/DDBJ databases">
        <authorList>
            <person name="Kirkegaard R."/>
            <person name="Mcilroy J S."/>
        </authorList>
    </citation>
    <scope>NUCLEOTIDE SEQUENCE [LARGE SCALE GENOMIC DNA]</scope>
</reference>
<dbReference type="InterPro" id="IPR000073">
    <property type="entry name" value="AB_hydrolase_1"/>
</dbReference>
<gene>
    <name evidence="5" type="ORF">CFX1CAM_0365</name>
</gene>
<feature type="transmembrane region" description="Helical" evidence="3">
    <location>
        <begin position="519"/>
        <end position="542"/>
    </location>
</feature>
<feature type="domain" description="AB hydrolase-1" evidence="4">
    <location>
        <begin position="67"/>
        <end position="167"/>
    </location>
</feature>
<organism evidence="5 6">
    <name type="scientific">Candidatus Brevifilum fermentans</name>
    <dbReference type="NCBI Taxonomy" id="1986204"/>
    <lineage>
        <taxon>Bacteria</taxon>
        <taxon>Bacillati</taxon>
        <taxon>Chloroflexota</taxon>
        <taxon>Anaerolineae</taxon>
        <taxon>Anaerolineales</taxon>
        <taxon>Anaerolineaceae</taxon>
        <taxon>Candidatus Brevifilum</taxon>
    </lineage>
</organism>
<accession>A0A1Y6K1C0</accession>
<feature type="transmembrane region" description="Helical" evidence="3">
    <location>
        <begin position="432"/>
        <end position="451"/>
    </location>
</feature>
<dbReference type="GO" id="GO:0052689">
    <property type="term" value="F:carboxylic ester hydrolase activity"/>
    <property type="evidence" value="ECO:0007669"/>
    <property type="project" value="UniProtKB-ARBA"/>
</dbReference>
<dbReference type="InterPro" id="IPR050261">
    <property type="entry name" value="FrsA_esterase"/>
</dbReference>
<dbReference type="PANTHER" id="PTHR22946">
    <property type="entry name" value="DIENELACTONE HYDROLASE DOMAIN-CONTAINING PROTEIN-RELATED"/>
    <property type="match status" value="1"/>
</dbReference>
<dbReference type="KEGG" id="abat:CFX1CAM_0365"/>
<feature type="transmembrane region" description="Helical" evidence="3">
    <location>
        <begin position="343"/>
        <end position="367"/>
    </location>
</feature>
<protein>
    <submittedName>
        <fullName evidence="5">Putative Membrane-spanning protein</fullName>
    </submittedName>
</protein>
<keyword evidence="3" id="KW-0472">Membrane</keyword>
<proteinExistence type="inferred from homology"/>
<dbReference type="Proteomes" id="UP000195514">
    <property type="component" value="Chromosome I"/>
</dbReference>
<feature type="transmembrane region" description="Helical" evidence="3">
    <location>
        <begin position="554"/>
        <end position="573"/>
    </location>
</feature>
<dbReference type="RefSeq" id="WP_087861366.1">
    <property type="nucleotide sequence ID" value="NZ_LT859958.1"/>
</dbReference>
<evidence type="ECO:0000256" key="3">
    <source>
        <dbReference type="SAM" id="Phobius"/>
    </source>
</evidence>
<name>A0A1Y6K1C0_9CHLR</name>
<dbReference type="Pfam" id="PF00561">
    <property type="entry name" value="Abhydrolase_1"/>
    <property type="match status" value="1"/>
</dbReference>
<feature type="transmembrane region" description="Helical" evidence="3">
    <location>
        <begin position="625"/>
        <end position="648"/>
    </location>
</feature>
<dbReference type="OrthoDB" id="31158at2"/>
<evidence type="ECO:0000259" key="4">
    <source>
        <dbReference type="Pfam" id="PF00561"/>
    </source>
</evidence>
<evidence type="ECO:0000313" key="6">
    <source>
        <dbReference type="Proteomes" id="UP000195514"/>
    </source>
</evidence>
<dbReference type="SUPFAM" id="SSF53474">
    <property type="entry name" value="alpha/beta-Hydrolases"/>
    <property type="match status" value="1"/>
</dbReference>
<evidence type="ECO:0000256" key="2">
    <source>
        <dbReference type="ARBA" id="ARBA00038115"/>
    </source>
</evidence>
<feature type="transmembrane region" description="Helical" evidence="3">
    <location>
        <begin position="593"/>
        <end position="613"/>
    </location>
</feature>
<feature type="transmembrane region" description="Helical" evidence="3">
    <location>
        <begin position="478"/>
        <end position="499"/>
    </location>
</feature>
<evidence type="ECO:0000256" key="1">
    <source>
        <dbReference type="ARBA" id="ARBA00022801"/>
    </source>
</evidence>
<keyword evidence="6" id="KW-1185">Reference proteome</keyword>